<name>A0ABU8SDM9_9SPHN</name>
<dbReference type="Pfam" id="PF13577">
    <property type="entry name" value="SnoaL_4"/>
    <property type="match status" value="1"/>
</dbReference>
<protein>
    <submittedName>
        <fullName evidence="2">Nuclear transport factor 2 family protein</fullName>
    </submittedName>
</protein>
<comment type="caution">
    <text evidence="2">The sequence shown here is derived from an EMBL/GenBank/DDBJ whole genome shotgun (WGS) entry which is preliminary data.</text>
</comment>
<evidence type="ECO:0000313" key="3">
    <source>
        <dbReference type="Proteomes" id="UP001379235"/>
    </source>
</evidence>
<evidence type="ECO:0000313" key="2">
    <source>
        <dbReference type="EMBL" id="MEJ6011363.1"/>
    </source>
</evidence>
<dbReference type="InterPro" id="IPR032710">
    <property type="entry name" value="NTF2-like_dom_sf"/>
</dbReference>
<dbReference type="InterPro" id="IPR037401">
    <property type="entry name" value="SnoaL-like"/>
</dbReference>
<organism evidence="2 3">
    <name type="scientific">Novosphingobium aquae</name>
    <dbReference type="NCBI Taxonomy" id="3133435"/>
    <lineage>
        <taxon>Bacteria</taxon>
        <taxon>Pseudomonadati</taxon>
        <taxon>Pseudomonadota</taxon>
        <taxon>Alphaproteobacteria</taxon>
        <taxon>Sphingomonadales</taxon>
        <taxon>Sphingomonadaceae</taxon>
        <taxon>Novosphingobium</taxon>
    </lineage>
</organism>
<dbReference type="CDD" id="cd00531">
    <property type="entry name" value="NTF2_like"/>
    <property type="match status" value="1"/>
</dbReference>
<accession>A0ABU8SDM9</accession>
<proteinExistence type="predicted"/>
<feature type="domain" description="SnoaL-like" evidence="1">
    <location>
        <begin position="9"/>
        <end position="120"/>
    </location>
</feature>
<evidence type="ECO:0000259" key="1">
    <source>
        <dbReference type="Pfam" id="PF13577"/>
    </source>
</evidence>
<reference evidence="2 3" key="1">
    <citation type="submission" date="2024-03" db="EMBL/GenBank/DDBJ databases">
        <authorList>
            <person name="Jo J.-H."/>
        </authorList>
    </citation>
    <scope>NUCLEOTIDE SEQUENCE [LARGE SCALE GENOMIC DNA]</scope>
    <source>
        <strain evidence="2 3">AS3R-12</strain>
    </source>
</reference>
<keyword evidence="3" id="KW-1185">Reference proteome</keyword>
<dbReference type="Proteomes" id="UP001379235">
    <property type="component" value="Unassembled WGS sequence"/>
</dbReference>
<sequence>MADLAAVSAGVRQLYARYTDAVWRGDAESFAACFAADGEWRISGLTMTGRQEIAATIGRIFDRMHRVLFTYGDPVLSLVDGEWCARVMVNERVAWADGRTNISIGRYYERLVDDAGEWRFGWRLFELHYRGAPDLTGEWFDHPDPGPPPAMPPRDALALDTSMAGWKLGTTTA</sequence>
<dbReference type="EMBL" id="JBBHJY010000008">
    <property type="protein sequence ID" value="MEJ6011363.1"/>
    <property type="molecule type" value="Genomic_DNA"/>
</dbReference>
<gene>
    <name evidence="2" type="ORF">WG900_15695</name>
</gene>
<dbReference type="Gene3D" id="3.10.450.50">
    <property type="match status" value="1"/>
</dbReference>
<dbReference type="SUPFAM" id="SSF54427">
    <property type="entry name" value="NTF2-like"/>
    <property type="match status" value="1"/>
</dbReference>
<dbReference type="RefSeq" id="WP_339968525.1">
    <property type="nucleotide sequence ID" value="NZ_JBBHJY010000008.1"/>
</dbReference>